<name>T2MJF7_HYDVU</name>
<dbReference type="FunFam" id="2.70.50.40:FF:000003">
    <property type="entry name" value="UNC119 homologue, putative"/>
    <property type="match status" value="1"/>
</dbReference>
<sequence length="238" mass="27585">MQSSISVESVFSLILTIMPSSTDTISQHKKKGGGFLKRQAAKSTKSDMTEEQLLRKKSIIVPEDVSHLNRATENYLIDGRNNEFKINFTRFKIRDIETGEVLFEISKPDDESDDGLDYDESDDDSGRFVRYRFSEDFLKLKSVGATIEFTVGPKPLENFRMIERHFFRDRLLKSFDFTFGFCMPNSKNTCEHIYEFPSLTQSEIDEIVSSPYETRSDSFYFVNNRLVMHNKADYAYDG</sequence>
<dbReference type="GO" id="GO:0042953">
    <property type="term" value="P:lipoprotein transport"/>
    <property type="evidence" value="ECO:0007669"/>
    <property type="project" value="TreeGrafter"/>
</dbReference>
<evidence type="ECO:0000313" key="6">
    <source>
        <dbReference type="EMBL" id="CDG72244.1"/>
    </source>
</evidence>
<dbReference type="InterPro" id="IPR008015">
    <property type="entry name" value="PDED_dom"/>
</dbReference>
<keyword evidence="3" id="KW-0653">Protein transport</keyword>
<evidence type="ECO:0000256" key="2">
    <source>
        <dbReference type="ARBA" id="ARBA00022448"/>
    </source>
</evidence>
<dbReference type="InterPro" id="IPR051519">
    <property type="entry name" value="PDE6D_unc-119_myristoyl-bd"/>
</dbReference>
<gene>
    <name evidence="6" type="primary">UNC119B</name>
</gene>
<dbReference type="PANTHER" id="PTHR12951:SF1">
    <property type="entry name" value="PROTEIN UNC-119 HOMOLOG"/>
    <property type="match status" value="1"/>
</dbReference>
<keyword evidence="4" id="KW-0446">Lipid-binding</keyword>
<feature type="domain" description="GMP phosphodiesterase delta subunit" evidence="5">
    <location>
        <begin position="82"/>
        <end position="236"/>
    </location>
</feature>
<dbReference type="Gene3D" id="2.70.50.40">
    <property type="entry name" value="GMP phosphodiesterase, delta subunit"/>
    <property type="match status" value="1"/>
</dbReference>
<proteinExistence type="evidence at transcript level"/>
<dbReference type="GO" id="GO:0005929">
    <property type="term" value="C:cilium"/>
    <property type="evidence" value="ECO:0007669"/>
    <property type="project" value="TreeGrafter"/>
</dbReference>
<comment type="similarity">
    <text evidence="1">Belongs to the PDE6D/unc-119 family.</text>
</comment>
<accession>T2MJF7</accession>
<dbReference type="Pfam" id="PF05351">
    <property type="entry name" value="GMP_PDE_delta"/>
    <property type="match status" value="1"/>
</dbReference>
<dbReference type="GO" id="GO:0008289">
    <property type="term" value="F:lipid binding"/>
    <property type="evidence" value="ECO:0007669"/>
    <property type="project" value="UniProtKB-KW"/>
</dbReference>
<dbReference type="InterPro" id="IPR037036">
    <property type="entry name" value="PDED_dom_sf"/>
</dbReference>
<protein>
    <submittedName>
        <fullName evidence="6">Protein unc-119 homolog B</fullName>
    </submittedName>
</protein>
<evidence type="ECO:0000256" key="3">
    <source>
        <dbReference type="ARBA" id="ARBA00022927"/>
    </source>
</evidence>
<dbReference type="OrthoDB" id="10248777at2759"/>
<dbReference type="GO" id="GO:0060271">
    <property type="term" value="P:cilium assembly"/>
    <property type="evidence" value="ECO:0007669"/>
    <property type="project" value="TreeGrafter"/>
</dbReference>
<dbReference type="InterPro" id="IPR014756">
    <property type="entry name" value="Ig_E-set"/>
</dbReference>
<dbReference type="SUPFAM" id="SSF81296">
    <property type="entry name" value="E set domains"/>
    <property type="match status" value="1"/>
</dbReference>
<organism evidence="6">
    <name type="scientific">Hydra vulgaris</name>
    <name type="common">Hydra</name>
    <name type="synonym">Hydra attenuata</name>
    <dbReference type="NCBI Taxonomy" id="6087"/>
    <lineage>
        <taxon>Eukaryota</taxon>
        <taxon>Metazoa</taxon>
        <taxon>Cnidaria</taxon>
        <taxon>Hydrozoa</taxon>
        <taxon>Hydroidolina</taxon>
        <taxon>Anthoathecata</taxon>
        <taxon>Aplanulata</taxon>
        <taxon>Hydridae</taxon>
        <taxon>Hydra</taxon>
    </lineage>
</organism>
<evidence type="ECO:0000256" key="4">
    <source>
        <dbReference type="ARBA" id="ARBA00023121"/>
    </source>
</evidence>
<dbReference type="GO" id="GO:0007399">
    <property type="term" value="P:nervous system development"/>
    <property type="evidence" value="ECO:0007669"/>
    <property type="project" value="TreeGrafter"/>
</dbReference>
<dbReference type="EMBL" id="HAAD01006012">
    <property type="protein sequence ID" value="CDG72244.1"/>
    <property type="molecule type" value="mRNA"/>
</dbReference>
<evidence type="ECO:0000259" key="5">
    <source>
        <dbReference type="Pfam" id="PF05351"/>
    </source>
</evidence>
<dbReference type="PANTHER" id="PTHR12951">
    <property type="entry name" value="RETINAL PROTEIN 4"/>
    <property type="match status" value="1"/>
</dbReference>
<evidence type="ECO:0000256" key="1">
    <source>
        <dbReference type="ARBA" id="ARBA00008102"/>
    </source>
</evidence>
<dbReference type="AlphaFoldDB" id="T2MJF7"/>
<reference evidence="6" key="1">
    <citation type="journal article" date="2013" name="Genome Biol. Evol.">
        <title>Punctuated emergences of genetic and phenotypic innovations in eumetazoan, bilaterian, euteleostome, and hominidae ancestors.</title>
        <authorList>
            <person name="Wenger Y."/>
            <person name="Galliot B."/>
        </authorList>
    </citation>
    <scope>NUCLEOTIDE SEQUENCE</scope>
    <source>
        <tissue evidence="6">Whole animals</tissue>
    </source>
</reference>
<keyword evidence="2" id="KW-0813">Transport</keyword>